<comment type="subcellular location">
    <subcellularLocation>
        <location evidence="1">Secreted</location>
    </subcellularLocation>
</comment>
<feature type="region of interest" description="Disordered" evidence="5">
    <location>
        <begin position="63"/>
        <end position="103"/>
    </location>
</feature>
<protein>
    <recommendedName>
        <fullName evidence="8">EF-hand domain-containing protein</fullName>
    </recommendedName>
</protein>
<evidence type="ECO:0008006" key="8">
    <source>
        <dbReference type="Google" id="ProtNLM"/>
    </source>
</evidence>
<dbReference type="EMBL" id="MHLI01000004">
    <property type="protein sequence ID" value="OGZ06209.1"/>
    <property type="molecule type" value="Genomic_DNA"/>
</dbReference>
<organism evidence="6 7">
    <name type="scientific">Candidatus Lloydbacteria bacterium RIFCSPHIGHO2_01_FULL_49_22</name>
    <dbReference type="NCBI Taxonomy" id="1798658"/>
    <lineage>
        <taxon>Bacteria</taxon>
        <taxon>Candidatus Lloydiibacteriota</taxon>
    </lineage>
</organism>
<evidence type="ECO:0000256" key="2">
    <source>
        <dbReference type="ARBA" id="ARBA00022525"/>
    </source>
</evidence>
<evidence type="ECO:0000256" key="4">
    <source>
        <dbReference type="ARBA" id="ARBA00022837"/>
    </source>
</evidence>
<gene>
    <name evidence="6" type="ORF">A2845_00155</name>
</gene>
<name>A0A1G2CXU4_9BACT</name>
<sequence>MDFLHSPHKNLVISSLVALTIVGVGFFVNRAPQISSDAQELVEQGLNNANNIDTRDSDDDGLLDWEEGLYGSDSHNPDTDGDGTLDGAEVAQGRNPVKAGPDDKLAIMQDPNFATSTTDIEGKRKEFYAKFLALQGKEVRETTYRDLIKGFNPEKYKPANELADLNIIGDNSPEALRSYGNAFGELINKYTSTHLRTEEEILADGLKTKDDETLKELQLLTIVYQKFSLDLRALKTPSGLAQSHLIIVNSYDGMSRGLLGMQHLFSDPINGAAGYQTYTKTRLDVTTGYSEVVSFLKTSGIVFTEGEPGYPFTRVLMQTPGPVQTIQ</sequence>
<keyword evidence="3" id="KW-0732">Signal</keyword>
<evidence type="ECO:0000313" key="7">
    <source>
        <dbReference type="Proteomes" id="UP000177122"/>
    </source>
</evidence>
<proteinExistence type="predicted"/>
<evidence type="ECO:0000313" key="6">
    <source>
        <dbReference type="EMBL" id="OGZ06209.1"/>
    </source>
</evidence>
<accession>A0A1G2CXU4</accession>
<evidence type="ECO:0000256" key="3">
    <source>
        <dbReference type="ARBA" id="ARBA00022729"/>
    </source>
</evidence>
<reference evidence="6 7" key="1">
    <citation type="journal article" date="2016" name="Nat. Commun.">
        <title>Thousands of microbial genomes shed light on interconnected biogeochemical processes in an aquifer system.</title>
        <authorList>
            <person name="Anantharaman K."/>
            <person name="Brown C.T."/>
            <person name="Hug L.A."/>
            <person name="Sharon I."/>
            <person name="Castelle C.J."/>
            <person name="Probst A.J."/>
            <person name="Thomas B.C."/>
            <person name="Singh A."/>
            <person name="Wilkins M.J."/>
            <person name="Karaoz U."/>
            <person name="Brodie E.L."/>
            <person name="Williams K.H."/>
            <person name="Hubbard S.S."/>
            <person name="Banfield J.F."/>
        </authorList>
    </citation>
    <scope>NUCLEOTIDE SEQUENCE [LARGE SCALE GENOMIC DNA]</scope>
</reference>
<evidence type="ECO:0000256" key="1">
    <source>
        <dbReference type="ARBA" id="ARBA00004613"/>
    </source>
</evidence>
<dbReference type="AlphaFoldDB" id="A0A1G2CXU4"/>
<dbReference type="InterPro" id="IPR059100">
    <property type="entry name" value="TSP3_bac"/>
</dbReference>
<dbReference type="PROSITE" id="PS00018">
    <property type="entry name" value="EF_HAND_1"/>
    <property type="match status" value="1"/>
</dbReference>
<comment type="caution">
    <text evidence="6">The sequence shown here is derived from an EMBL/GenBank/DDBJ whole genome shotgun (WGS) entry which is preliminary data.</text>
</comment>
<dbReference type="Pfam" id="PF18884">
    <property type="entry name" value="TSP3_bac"/>
    <property type="match status" value="1"/>
</dbReference>
<dbReference type="InterPro" id="IPR018247">
    <property type="entry name" value="EF_Hand_1_Ca_BS"/>
</dbReference>
<keyword evidence="4" id="KW-0106">Calcium</keyword>
<evidence type="ECO:0000256" key="5">
    <source>
        <dbReference type="SAM" id="MobiDB-lite"/>
    </source>
</evidence>
<dbReference type="Proteomes" id="UP000177122">
    <property type="component" value="Unassembled WGS sequence"/>
</dbReference>
<keyword evidence="2" id="KW-0964">Secreted</keyword>